<dbReference type="Proteomes" id="UP000548067">
    <property type="component" value="Unassembled WGS sequence"/>
</dbReference>
<comment type="caution">
    <text evidence="2">The sequence shown here is derived from an EMBL/GenBank/DDBJ whole genome shotgun (WGS) entry which is preliminary data.</text>
</comment>
<evidence type="ECO:0000313" key="2">
    <source>
        <dbReference type="EMBL" id="NMR35332.1"/>
    </source>
</evidence>
<gene>
    <name evidence="2" type="ORF">HIO71_14185</name>
</gene>
<dbReference type="Pfam" id="PF21941">
    <property type="entry name" value="SMEK_N"/>
    <property type="match status" value="1"/>
</dbReference>
<sequence length="101" mass="11970">MSLPDYFHNIRTYLLAYADHLTYTNSVGLGDYNIFAENLFKDLLNVLFDWNLINANSQRRNQKSYDLISKSKNVYIQITANKNHKSKYENKLDLHKSDFIF</sequence>
<proteinExistence type="predicted"/>
<dbReference type="EMBL" id="JABCJF010000007">
    <property type="protein sequence ID" value="NMR35332.1"/>
    <property type="molecule type" value="Genomic_DNA"/>
</dbReference>
<organism evidence="2 3">
    <name type="scientific">Chryseobacterium aquaticum</name>
    <dbReference type="NCBI Taxonomy" id="452084"/>
    <lineage>
        <taxon>Bacteria</taxon>
        <taxon>Pseudomonadati</taxon>
        <taxon>Bacteroidota</taxon>
        <taxon>Flavobacteriia</taxon>
        <taxon>Flavobacteriales</taxon>
        <taxon>Weeksellaceae</taxon>
        <taxon>Chryseobacterium group</taxon>
        <taxon>Chryseobacterium</taxon>
    </lineage>
</organism>
<reference evidence="2 3" key="1">
    <citation type="submission" date="2020-04" db="EMBL/GenBank/DDBJ databases">
        <title>Genome analysis and antimicrobial resistance characteristics of Chryseobacterium aquaticum isolated from farmed salmonids.</title>
        <authorList>
            <person name="Saticioglu I.B."/>
            <person name="Duman M."/>
            <person name="Altun S."/>
        </authorList>
    </citation>
    <scope>NUCLEOTIDE SEQUENCE [LARGE SCALE GENOMIC DNA]</scope>
    <source>
        <strain evidence="2 3">C-174</strain>
    </source>
</reference>
<protein>
    <submittedName>
        <fullName evidence="2">SMEK domain-containing protein</fullName>
    </submittedName>
</protein>
<evidence type="ECO:0000259" key="1">
    <source>
        <dbReference type="Pfam" id="PF21941"/>
    </source>
</evidence>
<name>A0A848N8M6_9FLAO</name>
<dbReference type="RefSeq" id="WP_169321938.1">
    <property type="nucleotide sequence ID" value="NZ_JABCJF010000007.1"/>
</dbReference>
<feature type="domain" description="SMEK" evidence="1">
    <location>
        <begin position="9"/>
        <end position="93"/>
    </location>
</feature>
<dbReference type="InterPro" id="IPR047740">
    <property type="entry name" value="SMEK_dom"/>
</dbReference>
<evidence type="ECO:0000313" key="3">
    <source>
        <dbReference type="Proteomes" id="UP000548067"/>
    </source>
</evidence>
<dbReference type="NCBIfam" id="NF033859">
    <property type="entry name" value="SMEK_N"/>
    <property type="match status" value="1"/>
</dbReference>
<accession>A0A848N8M6</accession>
<dbReference type="AlphaFoldDB" id="A0A848N8M6"/>